<feature type="region of interest" description="Disordered" evidence="1">
    <location>
        <begin position="208"/>
        <end position="246"/>
    </location>
</feature>
<dbReference type="EMBL" id="PGTY01000002">
    <property type="protein sequence ID" value="PJI86408.1"/>
    <property type="molecule type" value="Genomic_DNA"/>
</dbReference>
<accession>A0A2M8W654</accession>
<evidence type="ECO:0000256" key="1">
    <source>
        <dbReference type="SAM" id="MobiDB-lite"/>
    </source>
</evidence>
<evidence type="ECO:0000313" key="3">
    <source>
        <dbReference type="Proteomes" id="UP000228531"/>
    </source>
</evidence>
<sequence>MTDTHPTSFACAIVETKTTKPGLMSRFFPAKTATERHLHMEKQLAAFDLKIAGQSNGPISMFNDFGEEAQLTVVPVSAQTTLWLGWPVTYILEDLFPSRYKQSSQMDALFIAQDSRHHRYEHQYLCNGKLGEGCITSDYAQRFWVRTYRQADWPPPVSHHLSTAMSQFVTEARVNAELAKRVYTGMYGKGRYGMAYHPAKDTWVMARSLPDQKDDPPSAPTKEFQELNPNSYAKKGKPFAGTKDPKTGHVFFRQADIIRELQHRAIAASIGFRLDEAIVDQAVFQGSFDKYWIER</sequence>
<protein>
    <submittedName>
        <fullName evidence="2">Uncharacterized protein</fullName>
    </submittedName>
</protein>
<dbReference type="Proteomes" id="UP000228531">
    <property type="component" value="Unassembled WGS sequence"/>
</dbReference>
<reference evidence="2 3" key="1">
    <citation type="submission" date="2017-11" db="EMBL/GenBank/DDBJ databases">
        <title>Genomic Encyclopedia of Archaeal and Bacterial Type Strains, Phase II (KMG-II): From Individual Species to Whole Genera.</title>
        <authorList>
            <person name="Goeker M."/>
        </authorList>
    </citation>
    <scope>NUCLEOTIDE SEQUENCE [LARGE SCALE GENOMIC DNA]</scope>
    <source>
        <strain evidence="2 3">DSM 29128</strain>
    </source>
</reference>
<keyword evidence="3" id="KW-1185">Reference proteome</keyword>
<name>A0A2M8W654_9RHOB</name>
<comment type="caution">
    <text evidence="2">The sequence shown here is derived from an EMBL/GenBank/DDBJ whole genome shotgun (WGS) entry which is preliminary data.</text>
</comment>
<gene>
    <name evidence="2" type="ORF">BC777_2777</name>
</gene>
<dbReference type="AlphaFoldDB" id="A0A2M8W654"/>
<proteinExistence type="predicted"/>
<organism evidence="2 3">
    <name type="scientific">Yoonia maricola</name>
    <dbReference type="NCBI Taxonomy" id="420999"/>
    <lineage>
        <taxon>Bacteria</taxon>
        <taxon>Pseudomonadati</taxon>
        <taxon>Pseudomonadota</taxon>
        <taxon>Alphaproteobacteria</taxon>
        <taxon>Rhodobacterales</taxon>
        <taxon>Paracoccaceae</taxon>
        <taxon>Yoonia</taxon>
    </lineage>
</organism>
<evidence type="ECO:0000313" key="2">
    <source>
        <dbReference type="EMBL" id="PJI86408.1"/>
    </source>
</evidence>